<comment type="caution">
    <text evidence="2">The sequence shown here is derived from an EMBL/GenBank/DDBJ whole genome shotgun (WGS) entry which is preliminary data.</text>
</comment>
<proteinExistence type="predicted"/>
<dbReference type="Proteomes" id="UP000780801">
    <property type="component" value="Unassembled WGS sequence"/>
</dbReference>
<dbReference type="AlphaFoldDB" id="A0A9P6FJT8"/>
<sequence>TISGSGGARTSIGVHLLNDSSDVGVAGTGAGLIEGGGTLSPAWSMSSIPRDISSTYNYNGNNNGSISHGSLNHGNGRTVPDQVTPLTVTPVDERLYALVD</sequence>
<keyword evidence="3" id="KW-1185">Reference proteome</keyword>
<feature type="non-terminal residue" evidence="2">
    <location>
        <position position="100"/>
    </location>
</feature>
<name>A0A9P6FJT8_9FUNG</name>
<protein>
    <submittedName>
        <fullName evidence="2">Uncharacterized protein</fullName>
    </submittedName>
</protein>
<feature type="non-terminal residue" evidence="2">
    <location>
        <position position="1"/>
    </location>
</feature>
<gene>
    <name evidence="2" type="ORF">BGW38_008924</name>
</gene>
<feature type="region of interest" description="Disordered" evidence="1">
    <location>
        <begin position="63"/>
        <end position="84"/>
    </location>
</feature>
<evidence type="ECO:0000256" key="1">
    <source>
        <dbReference type="SAM" id="MobiDB-lite"/>
    </source>
</evidence>
<evidence type="ECO:0000313" key="2">
    <source>
        <dbReference type="EMBL" id="KAF9564687.1"/>
    </source>
</evidence>
<evidence type="ECO:0000313" key="3">
    <source>
        <dbReference type="Proteomes" id="UP000780801"/>
    </source>
</evidence>
<feature type="compositionally biased region" description="Low complexity" evidence="1">
    <location>
        <begin position="63"/>
        <end position="76"/>
    </location>
</feature>
<reference evidence="2" key="1">
    <citation type="journal article" date="2020" name="Fungal Divers.">
        <title>Resolving the Mortierellaceae phylogeny through synthesis of multi-gene phylogenetics and phylogenomics.</title>
        <authorList>
            <person name="Vandepol N."/>
            <person name="Liber J."/>
            <person name="Desiro A."/>
            <person name="Na H."/>
            <person name="Kennedy M."/>
            <person name="Barry K."/>
            <person name="Grigoriev I.V."/>
            <person name="Miller A.N."/>
            <person name="O'Donnell K."/>
            <person name="Stajich J.E."/>
            <person name="Bonito G."/>
        </authorList>
    </citation>
    <scope>NUCLEOTIDE SEQUENCE</scope>
    <source>
        <strain evidence="2">KOD1015</strain>
    </source>
</reference>
<dbReference type="EMBL" id="JAABOA010006327">
    <property type="protein sequence ID" value="KAF9564687.1"/>
    <property type="molecule type" value="Genomic_DNA"/>
</dbReference>
<organism evidence="2 3">
    <name type="scientific">Lunasporangiospora selenospora</name>
    <dbReference type="NCBI Taxonomy" id="979761"/>
    <lineage>
        <taxon>Eukaryota</taxon>
        <taxon>Fungi</taxon>
        <taxon>Fungi incertae sedis</taxon>
        <taxon>Mucoromycota</taxon>
        <taxon>Mortierellomycotina</taxon>
        <taxon>Mortierellomycetes</taxon>
        <taxon>Mortierellales</taxon>
        <taxon>Mortierellaceae</taxon>
        <taxon>Lunasporangiospora</taxon>
    </lineage>
</organism>
<accession>A0A9P6FJT8</accession>